<dbReference type="Proteomes" id="UP000450012">
    <property type="component" value="Unassembled WGS sequence"/>
</dbReference>
<evidence type="ECO:0000313" key="5">
    <source>
        <dbReference type="Proteomes" id="UP000450012"/>
    </source>
</evidence>
<sequence length="326" mass="33346">MKKATLIGCLIAASLSVGVMSVVQAAVPSFDFGVASGYSGFFYGNVSKVTDVEGRLAVGGDLASSGFSIGYRTQVSTSLPSVVVRGNVALGDGTIYASPGAGINTNASIGPITEYTKNWNGFGIYGGANSSKDYLTLNKSSNIADVLDFDAARSSFTTLSSTLGSAAGNGSVTIDGSGTYLKGDNTSNLQVFNLSGGEVKNLVLSDIKAGSTVVINVIGTDVTFSGGQDGQLAALRANVIYNLVDADVVNINTFVYGSVLANKAELRGAGHLEGNIIAKSMDGTVEIGYEPFHGYVTAAVPEPSTHAMLLGGLGLMGLAARRRKHA</sequence>
<proteinExistence type="predicted"/>
<feature type="domain" description="Ice-binding protein C-terminal" evidence="2">
    <location>
        <begin position="299"/>
        <end position="323"/>
    </location>
</feature>
<accession>A0A7X4KE16</accession>
<name>A0A7X4KE16_9BURK</name>
<comment type="caution">
    <text evidence="4">The sequence shown here is derived from an EMBL/GenBank/DDBJ whole genome shotgun (WGS) entry which is preliminary data.</text>
</comment>
<dbReference type="InterPro" id="IPR026588">
    <property type="entry name" value="Choice_anch_A"/>
</dbReference>
<keyword evidence="5" id="KW-1185">Reference proteome</keyword>
<evidence type="ECO:0000259" key="2">
    <source>
        <dbReference type="Pfam" id="PF07589"/>
    </source>
</evidence>
<dbReference type="Pfam" id="PF07589">
    <property type="entry name" value="PEP-CTERM"/>
    <property type="match status" value="1"/>
</dbReference>
<evidence type="ECO:0000256" key="1">
    <source>
        <dbReference type="SAM" id="SignalP"/>
    </source>
</evidence>
<feature type="signal peptide" evidence="1">
    <location>
        <begin position="1"/>
        <end position="25"/>
    </location>
</feature>
<dbReference type="NCBIfam" id="TIGR02595">
    <property type="entry name" value="PEP_CTERM"/>
    <property type="match status" value="1"/>
</dbReference>
<dbReference type="Pfam" id="PF20597">
    <property type="entry name" value="pAdhesive_15"/>
    <property type="match status" value="1"/>
</dbReference>
<organism evidence="4 5">
    <name type="scientific">Duganella rivi</name>
    <dbReference type="NCBI Taxonomy" id="2666083"/>
    <lineage>
        <taxon>Bacteria</taxon>
        <taxon>Pseudomonadati</taxon>
        <taxon>Pseudomonadota</taxon>
        <taxon>Betaproteobacteria</taxon>
        <taxon>Burkholderiales</taxon>
        <taxon>Oxalobacteraceae</taxon>
        <taxon>Telluria group</taxon>
        <taxon>Duganella</taxon>
    </lineage>
</organism>
<feature type="domain" description="Choice-of-anchor A" evidence="3">
    <location>
        <begin position="32"/>
        <end position="287"/>
    </location>
</feature>
<feature type="chain" id="PRO_5031115617" evidence="1">
    <location>
        <begin position="26"/>
        <end position="326"/>
    </location>
</feature>
<reference evidence="4 5" key="1">
    <citation type="submission" date="2019-12" db="EMBL/GenBank/DDBJ databases">
        <title>Novel species isolated from a subtropical stream in China.</title>
        <authorList>
            <person name="Lu H."/>
        </authorList>
    </citation>
    <scope>NUCLEOTIDE SEQUENCE [LARGE SCALE GENOMIC DNA]</scope>
    <source>
        <strain evidence="4 5">FT55W</strain>
    </source>
</reference>
<evidence type="ECO:0000259" key="3">
    <source>
        <dbReference type="Pfam" id="PF20597"/>
    </source>
</evidence>
<keyword evidence="1" id="KW-0732">Signal</keyword>
<protein>
    <submittedName>
        <fullName evidence="4">Choice-of-anchor A family protein</fullName>
    </submittedName>
</protein>
<dbReference type="EMBL" id="WWCK01000007">
    <property type="protein sequence ID" value="MYM69805.1"/>
    <property type="molecule type" value="Genomic_DNA"/>
</dbReference>
<evidence type="ECO:0000313" key="4">
    <source>
        <dbReference type="EMBL" id="MYM69805.1"/>
    </source>
</evidence>
<dbReference type="InterPro" id="IPR013424">
    <property type="entry name" value="Ice-binding_C"/>
</dbReference>
<dbReference type="RefSeq" id="WP_161016314.1">
    <property type="nucleotide sequence ID" value="NZ_WWCK01000007.1"/>
</dbReference>
<dbReference type="AlphaFoldDB" id="A0A7X4KE16"/>
<gene>
    <name evidence="4" type="ORF">GTP45_23595</name>
</gene>
<dbReference type="NCBIfam" id="TIGR04215">
    <property type="entry name" value="choice_anch_A"/>
    <property type="match status" value="1"/>
</dbReference>